<evidence type="ECO:0000256" key="7">
    <source>
        <dbReference type="SAM" id="MobiDB-lite"/>
    </source>
</evidence>
<evidence type="ECO:0000256" key="4">
    <source>
        <dbReference type="ARBA" id="ARBA00023242"/>
    </source>
</evidence>
<keyword evidence="9" id="KW-1185">Reference proteome</keyword>
<reference evidence="8 9" key="1">
    <citation type="submission" date="2016-06" db="EMBL/GenBank/DDBJ databases">
        <title>Evolution of pathogenesis and genome organization in the Tremellales.</title>
        <authorList>
            <person name="Cuomo C."/>
            <person name="Litvintseva A."/>
            <person name="Heitman J."/>
            <person name="Chen Y."/>
            <person name="Sun S."/>
            <person name="Springer D."/>
            <person name="Dromer F."/>
            <person name="Young S."/>
            <person name="Zeng Q."/>
            <person name="Chapman S."/>
            <person name="Gujja S."/>
            <person name="Saif S."/>
            <person name="Birren B."/>
        </authorList>
    </citation>
    <scope>NUCLEOTIDE SEQUENCE [LARGE SCALE GENOMIC DNA]</scope>
    <source>
        <strain evidence="8 9">CBS 7118</strain>
    </source>
</reference>
<dbReference type="GO" id="GO:0031390">
    <property type="term" value="C:Ctf18 RFC-like complex"/>
    <property type="evidence" value="ECO:0007669"/>
    <property type="project" value="InterPro"/>
</dbReference>
<keyword evidence="3" id="KW-0238">DNA-binding</keyword>
<dbReference type="GO" id="GO:0003677">
    <property type="term" value="F:DNA binding"/>
    <property type="evidence" value="ECO:0007669"/>
    <property type="project" value="UniProtKB-KW"/>
</dbReference>
<feature type="compositionally biased region" description="Acidic residues" evidence="7">
    <location>
        <begin position="114"/>
        <end position="137"/>
    </location>
</feature>
<proteinExistence type="inferred from homology"/>
<comment type="caution">
    <text evidence="8">The sequence shown here is derived from an EMBL/GenBank/DDBJ whole genome shotgun (WGS) entry which is preliminary data.</text>
</comment>
<protein>
    <submittedName>
        <fullName evidence="8">Chromosome transmission fidelity protein 8</fullName>
    </submittedName>
</protein>
<sequence>MRIHLPLHPSQFKQPTTSPSDSPLVQLGGDLVLVELQGELSWEGEKSGGVVGVIGLDRPDKPTLHLGPHHLLHGKFAKLQKPYAVIRRVVGDPAASSSILASEKGKGIAVQGAADEEGSSDEEDEEDDDDEEDEDEGPLFPPTKDGTPERENAHPQTSSPFLPPSTPRDYSSDIEMSSPIAPSSSKRPYSDSEEDEAEAEERRKRQKLADARKAKKEERKRKRGDGTERTRHYTVVGIVRKKVVFSLRPEPLVAPTILPE</sequence>
<dbReference type="GO" id="GO:0007064">
    <property type="term" value="P:mitotic sister chromatid cohesion"/>
    <property type="evidence" value="ECO:0007669"/>
    <property type="project" value="InterPro"/>
</dbReference>
<accession>A0A1E3IS95</accession>
<evidence type="ECO:0000256" key="6">
    <source>
        <dbReference type="ARBA" id="ARBA00038447"/>
    </source>
</evidence>
<dbReference type="InterPro" id="IPR018607">
    <property type="entry name" value="Ctf8"/>
</dbReference>
<name>A0A1E3IS95_9TREE</name>
<dbReference type="EMBL" id="AWGH01000020">
    <property type="protein sequence ID" value="ODN90786.1"/>
    <property type="molecule type" value="Genomic_DNA"/>
</dbReference>
<keyword evidence="4" id="KW-0539">Nucleus</keyword>
<dbReference type="GO" id="GO:0006260">
    <property type="term" value="P:DNA replication"/>
    <property type="evidence" value="ECO:0007669"/>
    <property type="project" value="UniProtKB-KW"/>
</dbReference>
<comment type="similarity">
    <text evidence="6">Belongs to the CTF8 family.</text>
</comment>
<gene>
    <name evidence="8" type="ORF">L198_06103</name>
</gene>
<dbReference type="GeneID" id="30195315"/>
<comment type="subcellular location">
    <subcellularLocation>
        <location evidence="1">Nucleus</location>
    </subcellularLocation>
</comment>
<dbReference type="Proteomes" id="UP000094819">
    <property type="component" value="Unassembled WGS sequence"/>
</dbReference>
<organism evidence="8 9">
    <name type="scientific">Cryptococcus wingfieldii CBS 7118</name>
    <dbReference type="NCBI Taxonomy" id="1295528"/>
    <lineage>
        <taxon>Eukaryota</taxon>
        <taxon>Fungi</taxon>
        <taxon>Dikarya</taxon>
        <taxon>Basidiomycota</taxon>
        <taxon>Agaricomycotina</taxon>
        <taxon>Tremellomycetes</taxon>
        <taxon>Tremellales</taxon>
        <taxon>Cryptococcaceae</taxon>
        <taxon>Cryptococcus</taxon>
    </lineage>
</organism>
<keyword evidence="2" id="KW-0235">DNA replication</keyword>
<dbReference type="OrthoDB" id="121932at2759"/>
<dbReference type="AlphaFoldDB" id="A0A1E3IS95"/>
<dbReference type="RefSeq" id="XP_019029888.1">
    <property type="nucleotide sequence ID" value="XM_019178169.1"/>
</dbReference>
<feature type="compositionally biased region" description="Basic and acidic residues" evidence="7">
    <location>
        <begin position="200"/>
        <end position="217"/>
    </location>
</feature>
<evidence type="ECO:0000256" key="5">
    <source>
        <dbReference type="ARBA" id="ARBA00023306"/>
    </source>
</evidence>
<dbReference type="PANTHER" id="PTHR28605:SF1">
    <property type="entry name" value="CHROMOSOME TRANSMISSION FIDELITY FACTOR 8"/>
    <property type="match status" value="1"/>
</dbReference>
<feature type="region of interest" description="Disordered" evidence="7">
    <location>
        <begin position="1"/>
        <end position="21"/>
    </location>
</feature>
<evidence type="ECO:0000313" key="9">
    <source>
        <dbReference type="Proteomes" id="UP000094819"/>
    </source>
</evidence>
<evidence type="ECO:0000313" key="8">
    <source>
        <dbReference type="EMBL" id="ODN90786.1"/>
    </source>
</evidence>
<keyword evidence="5" id="KW-0131">Cell cycle</keyword>
<dbReference type="Pfam" id="PF09696">
    <property type="entry name" value="Ctf8"/>
    <property type="match status" value="1"/>
</dbReference>
<dbReference type="PANTHER" id="PTHR28605">
    <property type="entry name" value="CTF8, CHROMOSOME TRANSMISSION FIDELITY FACTOR 8 HOMOLOG (S. CEREVISIAE)"/>
    <property type="match status" value="1"/>
</dbReference>
<feature type="region of interest" description="Disordered" evidence="7">
    <location>
        <begin position="96"/>
        <end position="230"/>
    </location>
</feature>
<evidence type="ECO:0000256" key="3">
    <source>
        <dbReference type="ARBA" id="ARBA00023125"/>
    </source>
</evidence>
<evidence type="ECO:0000256" key="2">
    <source>
        <dbReference type="ARBA" id="ARBA00022705"/>
    </source>
</evidence>
<evidence type="ECO:0000256" key="1">
    <source>
        <dbReference type="ARBA" id="ARBA00004123"/>
    </source>
</evidence>
<feature type="compositionally biased region" description="Polar residues" evidence="7">
    <location>
        <begin position="11"/>
        <end position="21"/>
    </location>
</feature>